<evidence type="ECO:0000259" key="12">
    <source>
        <dbReference type="PROSITE" id="PS50222"/>
    </source>
</evidence>
<keyword evidence="8" id="KW-0963">Cytoplasm</keyword>
<feature type="compositionally biased region" description="Low complexity" evidence="10">
    <location>
        <begin position="203"/>
        <end position="234"/>
    </location>
</feature>
<feature type="region of interest" description="Disordered" evidence="10">
    <location>
        <begin position="55"/>
        <end position="124"/>
    </location>
</feature>
<feature type="compositionally biased region" description="Low complexity" evidence="10">
    <location>
        <begin position="324"/>
        <end position="339"/>
    </location>
</feature>
<dbReference type="GO" id="GO:0030479">
    <property type="term" value="C:actin cortical patch"/>
    <property type="evidence" value="ECO:0007669"/>
    <property type="project" value="UniProtKB-SubCell"/>
</dbReference>
<feature type="compositionally biased region" description="Polar residues" evidence="10">
    <location>
        <begin position="105"/>
        <end position="119"/>
    </location>
</feature>
<dbReference type="PROSITE" id="PS50031">
    <property type="entry name" value="EH"/>
    <property type="match status" value="1"/>
</dbReference>
<keyword evidence="14" id="KW-1185">Reference proteome</keyword>
<keyword evidence="6" id="KW-0967">Endosome</keyword>
<comment type="caution">
    <text evidence="13">The sequence shown here is derived from an EMBL/GenBank/DDBJ whole genome shotgun (WGS) entry which is preliminary data.</text>
</comment>
<keyword evidence="7" id="KW-0009">Actin-binding</keyword>
<feature type="region of interest" description="Disordered" evidence="10">
    <location>
        <begin position="1"/>
        <end position="22"/>
    </location>
</feature>
<evidence type="ECO:0000256" key="6">
    <source>
        <dbReference type="ARBA" id="ARBA00022753"/>
    </source>
</evidence>
<dbReference type="GO" id="GO:0010008">
    <property type="term" value="C:endosome membrane"/>
    <property type="evidence" value="ECO:0007669"/>
    <property type="project" value="UniProtKB-SubCell"/>
</dbReference>
<evidence type="ECO:0000256" key="3">
    <source>
        <dbReference type="ARBA" id="ARBA00004413"/>
    </source>
</evidence>
<feature type="compositionally biased region" description="Low complexity" evidence="10">
    <location>
        <begin position="350"/>
        <end position="367"/>
    </location>
</feature>
<comment type="subunit">
    <text evidence="4">Component of the PAN1 actin cytoskeleton-regulatory complex.</text>
</comment>
<keyword evidence="5" id="KW-0254">Endocytosis</keyword>
<gene>
    <name evidence="13" type="ORF">SI65_06761</name>
</gene>
<comment type="subcellular location">
    <subcellularLocation>
        <location evidence="3">Cell membrane</location>
        <topology evidence="3">Peripheral membrane protein</topology>
        <orientation evidence="3">Cytoplasmic side</orientation>
    </subcellularLocation>
    <subcellularLocation>
        <location evidence="2">Cytoplasm</location>
        <location evidence="2">Cytoskeleton</location>
        <location evidence="2">Actin patch</location>
    </subcellularLocation>
    <subcellularLocation>
        <location evidence="1">Endosome membrane</location>
        <topology evidence="1">Peripheral membrane protein</topology>
        <orientation evidence="1">Cytoplasmic side</orientation>
    </subcellularLocation>
</comment>
<evidence type="ECO:0000256" key="10">
    <source>
        <dbReference type="SAM" id="MobiDB-lite"/>
    </source>
</evidence>
<feature type="compositionally biased region" description="Polar residues" evidence="10">
    <location>
        <begin position="245"/>
        <end position="274"/>
    </location>
</feature>
<dbReference type="InterPro" id="IPR011992">
    <property type="entry name" value="EF-hand-dom_pair"/>
</dbReference>
<evidence type="ECO:0000313" key="13">
    <source>
        <dbReference type="EMBL" id="ODM17973.1"/>
    </source>
</evidence>
<dbReference type="SMART" id="SM00027">
    <property type="entry name" value="EH"/>
    <property type="match status" value="1"/>
</dbReference>
<sequence length="587" mass="64279">MARPHSSASVRSNQTHHVPDGINLAALQGATLAFTNTPSKDTASQGVKNRIQSMGTAVFPDIQPPRPHHHDAPTRPLSPSDTDSLPPPEAGSVRDKIGRFAAHSRASSPLSQNNDNTLENVKIPVRSRTPQLVAARLAAERSPVRNEKKPTGGIMHAQSRQEPVLAAPKPIRNPAASSPALQNLLREDREPPPLPRKPPVIPRKPVMSPTSSTSSIARIAATRSTHSPSPTPSSQKLFQPPLPPRSSTFPTAPQNNDVNDKPTNGSRTSLSSGPLSPFSDERRPALPPRPRPNGSPVSRGLPRSQGVIMQDLEPSKPIPTPSMASLSTASHNNSSTSTLDKSSGMDTESLSDAIVASSIASSHAPPSKKIPPPPPKPRRRSRSRSILNSLGNFRSNSNDANRSHPRLPSPPKGMRQTLRDPPKPEPPEHNHHHLIRHPHKHHEGDRKRWQSAVGEQERKRYEGVWAANKGHLIPVPPLPSRAKALGPNAVAYYQEVRTKYPPNTSDMVLNLVVRDIWSRSRLHENVLSQIWNLVDRQKNGLLDREEFVVGMWLIDQSLKGHKLPFRVPDSVWDSVRRLSGVKPPSLI</sequence>
<feature type="domain" description="EH" evidence="11">
    <location>
        <begin position="489"/>
        <end position="578"/>
    </location>
</feature>
<dbReference type="GO" id="GO:0003779">
    <property type="term" value="F:actin binding"/>
    <property type="evidence" value="ECO:0007669"/>
    <property type="project" value="UniProtKB-KW"/>
</dbReference>
<evidence type="ECO:0000256" key="5">
    <source>
        <dbReference type="ARBA" id="ARBA00022583"/>
    </source>
</evidence>
<dbReference type="VEuPathDB" id="FungiDB:SI65_06761"/>
<feature type="compositionally biased region" description="Polar residues" evidence="10">
    <location>
        <begin position="387"/>
        <end position="400"/>
    </location>
</feature>
<feature type="compositionally biased region" description="Basic and acidic residues" evidence="10">
    <location>
        <begin position="417"/>
        <end position="429"/>
    </location>
</feature>
<keyword evidence="8" id="KW-0206">Cytoskeleton</keyword>
<dbReference type="Proteomes" id="UP000094569">
    <property type="component" value="Unassembled WGS sequence"/>
</dbReference>
<dbReference type="AlphaFoldDB" id="A0A1E3BAF5"/>
<evidence type="ECO:0000256" key="1">
    <source>
        <dbReference type="ARBA" id="ARBA00004125"/>
    </source>
</evidence>
<feature type="region of interest" description="Disordered" evidence="10">
    <location>
        <begin position="136"/>
        <end position="455"/>
    </location>
</feature>
<dbReference type="OrthoDB" id="10045710at2759"/>
<dbReference type="PROSITE" id="PS50222">
    <property type="entry name" value="EF_HAND_2"/>
    <property type="match status" value="1"/>
</dbReference>
<reference evidence="13 14" key="1">
    <citation type="journal article" date="2016" name="BMC Genomics">
        <title>Comparative genomic and transcriptomic analyses of the Fuzhuan brick tea-fermentation fungus Aspergillus cristatus.</title>
        <authorList>
            <person name="Ge Y."/>
            <person name="Wang Y."/>
            <person name="Liu Y."/>
            <person name="Tan Y."/>
            <person name="Ren X."/>
            <person name="Zhang X."/>
            <person name="Hyde K.D."/>
            <person name="Liu Y."/>
            <person name="Liu Z."/>
        </authorList>
    </citation>
    <scope>NUCLEOTIDE SEQUENCE [LARGE SCALE GENOMIC DNA]</scope>
    <source>
        <strain evidence="13 14">GZAAS20.1005</strain>
    </source>
</reference>
<evidence type="ECO:0000259" key="11">
    <source>
        <dbReference type="PROSITE" id="PS50031"/>
    </source>
</evidence>
<dbReference type="InterPro" id="IPR000261">
    <property type="entry name" value="EH_dom"/>
</dbReference>
<evidence type="ECO:0000256" key="4">
    <source>
        <dbReference type="ARBA" id="ARBA00011159"/>
    </source>
</evidence>
<accession>A0A1E3BAF5</accession>
<evidence type="ECO:0000256" key="8">
    <source>
        <dbReference type="ARBA" id="ARBA00023212"/>
    </source>
</evidence>
<dbReference type="STRING" id="573508.A0A1E3BAF5"/>
<name>A0A1E3BAF5_ASPCR</name>
<dbReference type="Pfam" id="PF12763">
    <property type="entry name" value="EH"/>
    <property type="match status" value="1"/>
</dbReference>
<evidence type="ECO:0008006" key="15">
    <source>
        <dbReference type="Google" id="ProtNLM"/>
    </source>
</evidence>
<feature type="domain" description="EF-hand" evidence="12">
    <location>
        <begin position="522"/>
        <end position="557"/>
    </location>
</feature>
<proteinExistence type="predicted"/>
<feature type="compositionally biased region" description="Basic and acidic residues" evidence="10">
    <location>
        <begin position="138"/>
        <end position="150"/>
    </location>
</feature>
<dbReference type="InterPro" id="IPR002048">
    <property type="entry name" value="EF_hand_dom"/>
</dbReference>
<dbReference type="CDD" id="cd00052">
    <property type="entry name" value="EH"/>
    <property type="match status" value="1"/>
</dbReference>
<dbReference type="SUPFAM" id="SSF47473">
    <property type="entry name" value="EF-hand"/>
    <property type="match status" value="1"/>
</dbReference>
<dbReference type="GO" id="GO:0006897">
    <property type="term" value="P:endocytosis"/>
    <property type="evidence" value="ECO:0007669"/>
    <property type="project" value="UniProtKB-KW"/>
</dbReference>
<organism evidence="13 14">
    <name type="scientific">Aspergillus cristatus</name>
    <name type="common">Chinese Fuzhuan brick tea-fermentation fungus</name>
    <name type="synonym">Eurotium cristatum</name>
    <dbReference type="NCBI Taxonomy" id="573508"/>
    <lineage>
        <taxon>Eukaryota</taxon>
        <taxon>Fungi</taxon>
        <taxon>Dikarya</taxon>
        <taxon>Ascomycota</taxon>
        <taxon>Pezizomycotina</taxon>
        <taxon>Eurotiomycetes</taxon>
        <taxon>Eurotiomycetidae</taxon>
        <taxon>Eurotiales</taxon>
        <taxon>Aspergillaceae</taxon>
        <taxon>Aspergillus</taxon>
        <taxon>Aspergillus subgen. Aspergillus</taxon>
    </lineage>
</organism>
<comment type="function">
    <text evidence="9">Component of the PAN1 actin cytoskeleton-regulatory complex required for the internalization of endosomes during actin-coupled endocytosis. The complex links the site of endocytosis to the cell membrane-associated actin cytoskeleton. Mediates uptake of external molecules and vacuolar degradation of plasma membrane proteins. Plays a role in the proper organization of the cell membrane-associated actin cytoskeleton and promotes its destabilization.</text>
</comment>
<feature type="compositionally biased region" description="Pro residues" evidence="10">
    <location>
        <begin position="192"/>
        <end position="202"/>
    </location>
</feature>
<evidence type="ECO:0000313" key="14">
    <source>
        <dbReference type="Proteomes" id="UP000094569"/>
    </source>
</evidence>
<dbReference type="EMBL" id="JXNT01000007">
    <property type="protein sequence ID" value="ODM17973.1"/>
    <property type="molecule type" value="Genomic_DNA"/>
</dbReference>
<feature type="compositionally biased region" description="Basic residues" evidence="10">
    <location>
        <begin position="430"/>
        <end position="441"/>
    </location>
</feature>
<feature type="compositionally biased region" description="Polar residues" evidence="10">
    <location>
        <begin position="1"/>
        <end position="16"/>
    </location>
</feature>
<evidence type="ECO:0000256" key="9">
    <source>
        <dbReference type="ARBA" id="ARBA00025194"/>
    </source>
</evidence>
<protein>
    <recommendedName>
        <fullName evidence="15">EH domain-containing protein</fullName>
    </recommendedName>
</protein>
<evidence type="ECO:0000256" key="7">
    <source>
        <dbReference type="ARBA" id="ARBA00023203"/>
    </source>
</evidence>
<dbReference type="Gene3D" id="1.10.238.10">
    <property type="entry name" value="EF-hand"/>
    <property type="match status" value="1"/>
</dbReference>
<dbReference type="GO" id="GO:0005509">
    <property type="term" value="F:calcium ion binding"/>
    <property type="evidence" value="ECO:0007669"/>
    <property type="project" value="InterPro"/>
</dbReference>
<dbReference type="GO" id="GO:0005886">
    <property type="term" value="C:plasma membrane"/>
    <property type="evidence" value="ECO:0007669"/>
    <property type="project" value="UniProtKB-SubCell"/>
</dbReference>
<evidence type="ECO:0000256" key="2">
    <source>
        <dbReference type="ARBA" id="ARBA00004134"/>
    </source>
</evidence>